<organism evidence="1 2">
    <name type="scientific">Pseudomonas imrae</name>
    <dbReference type="NCBI Taxonomy" id="2992837"/>
    <lineage>
        <taxon>Bacteria</taxon>
        <taxon>Pseudomonadati</taxon>
        <taxon>Pseudomonadota</taxon>
        <taxon>Gammaproteobacteria</taxon>
        <taxon>Pseudomonadales</taxon>
        <taxon>Pseudomonadaceae</taxon>
        <taxon>Pseudomonas</taxon>
    </lineage>
</organism>
<dbReference type="EMBL" id="JAPEQY010000017">
    <property type="protein sequence ID" value="MFO2479717.1"/>
    <property type="molecule type" value="Genomic_DNA"/>
</dbReference>
<gene>
    <name evidence="1" type="ORF">OOJ96_20150</name>
</gene>
<evidence type="ECO:0000313" key="2">
    <source>
        <dbReference type="Proteomes" id="UP001637618"/>
    </source>
</evidence>
<sequence>MSFVIPTLIGVVVFLIGQYLLKMVIEPIQAFRAALARLSNTILRHQAKITNAAVDDELSGKLSDHSAEIVSAAATIMFYRAARLFFRLPKKTGVTLAARSLNHIAYSLNVSAREWEASPAYNSAKPDHARYVYDALTVIRQQLGIKTSYED</sequence>
<proteinExistence type="predicted"/>
<comment type="caution">
    <text evidence="1">The sequence shown here is derived from an EMBL/GenBank/DDBJ whole genome shotgun (WGS) entry which is preliminary data.</text>
</comment>
<protein>
    <submittedName>
        <fullName evidence="1">Uncharacterized protein</fullName>
    </submittedName>
</protein>
<name>A0ACC7PPR3_9PSED</name>
<accession>A0ACC7PPR3</accession>
<evidence type="ECO:0000313" key="1">
    <source>
        <dbReference type="EMBL" id="MFO2479717.1"/>
    </source>
</evidence>
<reference evidence="1" key="1">
    <citation type="submission" date="2022-11" db="EMBL/GenBank/DDBJ databases">
        <title>Draft genome sequences of strains of Pseudomonas imrae sp. nov.</title>
        <authorList>
            <person name="Salva Serra F."/>
            <person name="Nimje P."/>
            <person name="Moore E.R.B."/>
            <person name="Marathe N.P."/>
        </authorList>
    </citation>
    <scope>NUCLEOTIDE SEQUENCE</scope>
    <source>
        <strain evidence="1">15FMM2</strain>
    </source>
</reference>
<keyword evidence="2" id="KW-1185">Reference proteome</keyword>
<dbReference type="Proteomes" id="UP001637618">
    <property type="component" value="Unassembled WGS sequence"/>
</dbReference>